<name>A0A915IH91_ROMCU</name>
<evidence type="ECO:0000313" key="2">
    <source>
        <dbReference type="WBParaSite" id="nRc.2.0.1.t13541-RA"/>
    </source>
</evidence>
<evidence type="ECO:0000313" key="1">
    <source>
        <dbReference type="Proteomes" id="UP000887565"/>
    </source>
</evidence>
<organism evidence="1 2">
    <name type="scientific">Romanomermis culicivorax</name>
    <name type="common">Nematode worm</name>
    <dbReference type="NCBI Taxonomy" id="13658"/>
    <lineage>
        <taxon>Eukaryota</taxon>
        <taxon>Metazoa</taxon>
        <taxon>Ecdysozoa</taxon>
        <taxon>Nematoda</taxon>
        <taxon>Enoplea</taxon>
        <taxon>Dorylaimia</taxon>
        <taxon>Mermithida</taxon>
        <taxon>Mermithoidea</taxon>
        <taxon>Mermithidae</taxon>
        <taxon>Romanomermis</taxon>
    </lineage>
</organism>
<protein>
    <submittedName>
        <fullName evidence="2">Uncharacterized protein</fullName>
    </submittedName>
</protein>
<sequence length="66" mass="7008">MESPALAISNEPFGPCLSRILAPGFTMTLASHLAPDLPQDLASSLPQLWSICPVVAHGDDIADRDH</sequence>
<dbReference type="AlphaFoldDB" id="A0A915IH91"/>
<accession>A0A915IH91</accession>
<dbReference type="Proteomes" id="UP000887565">
    <property type="component" value="Unplaced"/>
</dbReference>
<reference evidence="2" key="1">
    <citation type="submission" date="2022-11" db="UniProtKB">
        <authorList>
            <consortium name="WormBaseParasite"/>
        </authorList>
    </citation>
    <scope>IDENTIFICATION</scope>
</reference>
<proteinExistence type="predicted"/>
<dbReference type="WBParaSite" id="nRc.2.0.1.t13541-RA">
    <property type="protein sequence ID" value="nRc.2.0.1.t13541-RA"/>
    <property type="gene ID" value="nRc.2.0.1.g13541"/>
</dbReference>
<keyword evidence="1" id="KW-1185">Reference proteome</keyword>